<dbReference type="RefSeq" id="WP_125323801.1">
    <property type="nucleotide sequence ID" value="NZ_CP034328.1"/>
</dbReference>
<dbReference type="AlphaFoldDB" id="A0A3S8U1V9"/>
<dbReference type="KEGG" id="taw:EI545_01385"/>
<accession>A0A3S8U1V9</accession>
<keyword evidence="2" id="KW-1185">Reference proteome</keyword>
<organism evidence="1 2">
    <name type="scientific">Tabrizicola piscis</name>
    <dbReference type="NCBI Taxonomy" id="2494374"/>
    <lineage>
        <taxon>Bacteria</taxon>
        <taxon>Pseudomonadati</taxon>
        <taxon>Pseudomonadota</taxon>
        <taxon>Alphaproteobacteria</taxon>
        <taxon>Rhodobacterales</taxon>
        <taxon>Paracoccaceae</taxon>
        <taxon>Tabrizicola</taxon>
    </lineage>
</organism>
<reference evidence="1 2" key="1">
    <citation type="submission" date="2018-12" db="EMBL/GenBank/DDBJ databases">
        <title>Complete genome sequencing of Tabrizicola sp. K13M18.</title>
        <authorList>
            <person name="Bae J.-W."/>
        </authorList>
    </citation>
    <scope>NUCLEOTIDE SEQUENCE [LARGE SCALE GENOMIC DNA]</scope>
    <source>
        <strain evidence="1 2">K13M18</strain>
    </source>
</reference>
<sequence length="298" mass="33806">MAVDDSDAHPDWQTAMLAIAEGDGDFLALGDRHWAFFAEERPILLVTFEDAATLREREDNLPEHFALAKARGWSLLTILAEGETWWRDPAVFRYFDRLADDGFLEDFDRVIFYGAGPAGYAAAAFSITAPGAELVLVAPRATLDPALAGWDERHKIARRINFRSRYGYAPDMTESASRVWLIHDPLHRPDAMHAALFQRPWVTPLFARYTGEGTEDTLREMRVLDRILEAAMDGKFSASYFAWLWRGRRSNGSYLRSILASARLSGHRMREIKICRSVTSRLNAPRFVRRLAELTGEG</sequence>
<evidence type="ECO:0000313" key="1">
    <source>
        <dbReference type="EMBL" id="AZL57613.1"/>
    </source>
</evidence>
<evidence type="ECO:0000313" key="2">
    <source>
        <dbReference type="Proteomes" id="UP000282002"/>
    </source>
</evidence>
<proteinExistence type="predicted"/>
<dbReference type="Proteomes" id="UP000282002">
    <property type="component" value="Chromosome"/>
</dbReference>
<dbReference type="OrthoDB" id="7840273at2"/>
<name>A0A3S8U1V9_9RHOB</name>
<gene>
    <name evidence="1" type="ORF">EI545_01385</name>
</gene>
<dbReference type="EMBL" id="CP034328">
    <property type="protein sequence ID" value="AZL57613.1"/>
    <property type="molecule type" value="Genomic_DNA"/>
</dbReference>
<protein>
    <submittedName>
        <fullName evidence="1">Phosphoadenosine phosphosulfate reductase</fullName>
    </submittedName>
</protein>